<dbReference type="PANTHER" id="PTHR26379:SF466">
    <property type="entry name" value="BTB_POZ AND MATH DOMAIN-CONTAINING PROTEIN 4"/>
    <property type="match status" value="1"/>
</dbReference>
<name>A0A5A7RHQ8_STRAF</name>
<sequence length="338" mass="37826">MSTKGLHRFTLEKFSLCTGVESEKHILSDSFTVGGHRLALAIFPGLGVNRGHNGGWVFCLDFRIRLLSKCRNGVLCSFHITLLDQSSAGKNVTRSFPSTVVMPDQCAGYHHMMASHSLDRLGYLQHDCLKFECEIKIHESAGGIARPVCDVGVDFLSMLDTDVGCDVIFNVMGRRFPAHTPVLRARSSVFASILDNNHHHGEMVVTSIEPRVFECLLHFIYSDSLPEDENRLLMDGYAFGPSVSATFGAKLLAAADKYDLKRLKSICEAHLWRTISFGRFSEILILSQQCNASQLKNLCFKYASDNYADLLELDNFKCLENKCPLLLKEMNNYTQTSI</sequence>
<dbReference type="InterPro" id="IPR045005">
    <property type="entry name" value="BPM1-6"/>
</dbReference>
<dbReference type="Pfam" id="PF22486">
    <property type="entry name" value="MATH_2"/>
    <property type="match status" value="1"/>
</dbReference>
<evidence type="ECO:0000259" key="4">
    <source>
        <dbReference type="PROSITE" id="PS50144"/>
    </source>
</evidence>
<reference evidence="6" key="1">
    <citation type="journal article" date="2019" name="Curr. Biol.">
        <title>Genome Sequence of Striga asiatica Provides Insight into the Evolution of Plant Parasitism.</title>
        <authorList>
            <person name="Yoshida S."/>
            <person name="Kim S."/>
            <person name="Wafula E.K."/>
            <person name="Tanskanen J."/>
            <person name="Kim Y.M."/>
            <person name="Honaas L."/>
            <person name="Yang Z."/>
            <person name="Spallek T."/>
            <person name="Conn C.E."/>
            <person name="Ichihashi Y."/>
            <person name="Cheong K."/>
            <person name="Cui S."/>
            <person name="Der J.P."/>
            <person name="Gundlach H."/>
            <person name="Jiao Y."/>
            <person name="Hori C."/>
            <person name="Ishida J.K."/>
            <person name="Kasahara H."/>
            <person name="Kiba T."/>
            <person name="Kim M.S."/>
            <person name="Koo N."/>
            <person name="Laohavisit A."/>
            <person name="Lee Y.H."/>
            <person name="Lumba S."/>
            <person name="McCourt P."/>
            <person name="Mortimer J.C."/>
            <person name="Mutuku J.M."/>
            <person name="Nomura T."/>
            <person name="Sasaki-Sekimoto Y."/>
            <person name="Seto Y."/>
            <person name="Wang Y."/>
            <person name="Wakatake T."/>
            <person name="Sakakibara H."/>
            <person name="Demura T."/>
            <person name="Yamaguchi S."/>
            <person name="Yoneyama K."/>
            <person name="Manabe R.I."/>
            <person name="Nelson D.C."/>
            <person name="Schulman A.H."/>
            <person name="Timko M.P."/>
            <person name="dePamphilis C.W."/>
            <person name="Choi D."/>
            <person name="Shirasu K."/>
        </authorList>
    </citation>
    <scope>NUCLEOTIDE SEQUENCE [LARGE SCALE GENOMIC DNA]</scope>
    <source>
        <strain evidence="6">cv. UVA1</strain>
    </source>
</reference>
<dbReference type="PANTHER" id="PTHR26379">
    <property type="entry name" value="BTB/POZ AND MATH DOMAIN-CONTAINING PROTEIN 1"/>
    <property type="match status" value="1"/>
</dbReference>
<evidence type="ECO:0000256" key="2">
    <source>
        <dbReference type="ARBA" id="ARBA00010846"/>
    </source>
</evidence>
<dbReference type="SMART" id="SM00225">
    <property type="entry name" value="BTB"/>
    <property type="match status" value="1"/>
</dbReference>
<evidence type="ECO:0000313" key="6">
    <source>
        <dbReference type="Proteomes" id="UP000325081"/>
    </source>
</evidence>
<dbReference type="Proteomes" id="UP000325081">
    <property type="component" value="Unassembled WGS sequence"/>
</dbReference>
<dbReference type="PROSITE" id="PS50144">
    <property type="entry name" value="MATH"/>
    <property type="match status" value="1"/>
</dbReference>
<accession>A0A5A7RHQ8</accession>
<protein>
    <submittedName>
        <fullName evidence="5">BTB-POZ and MATH domain protein</fullName>
    </submittedName>
</protein>
<dbReference type="CDD" id="cd00121">
    <property type="entry name" value="MATH"/>
    <property type="match status" value="1"/>
</dbReference>
<dbReference type="Pfam" id="PF24570">
    <property type="entry name" value="BACK_BPM_SPOP"/>
    <property type="match status" value="1"/>
</dbReference>
<dbReference type="InterPro" id="IPR000210">
    <property type="entry name" value="BTB/POZ_dom"/>
</dbReference>
<feature type="domain" description="BTB" evidence="3">
    <location>
        <begin position="165"/>
        <end position="229"/>
    </location>
</feature>
<dbReference type="Gene3D" id="1.25.40.420">
    <property type="match status" value="1"/>
</dbReference>
<dbReference type="Gene3D" id="2.60.210.10">
    <property type="entry name" value="Apoptosis, Tumor Necrosis Factor Receptor Associated Protein 2, Chain A"/>
    <property type="match status" value="1"/>
</dbReference>
<evidence type="ECO:0000259" key="3">
    <source>
        <dbReference type="PROSITE" id="PS50097"/>
    </source>
</evidence>
<evidence type="ECO:0000313" key="5">
    <source>
        <dbReference type="EMBL" id="GER56722.1"/>
    </source>
</evidence>
<dbReference type="SUPFAM" id="SSF54695">
    <property type="entry name" value="POZ domain"/>
    <property type="match status" value="1"/>
</dbReference>
<dbReference type="InterPro" id="IPR008974">
    <property type="entry name" value="TRAF-like"/>
</dbReference>
<dbReference type="Gene3D" id="3.30.710.10">
    <property type="entry name" value="Potassium Channel Kv1.1, Chain A"/>
    <property type="match status" value="1"/>
</dbReference>
<comment type="caution">
    <text evidence="5">The sequence shown here is derived from an EMBL/GenBank/DDBJ whole genome shotgun (WGS) entry which is preliminary data.</text>
</comment>
<dbReference type="GO" id="GO:0016567">
    <property type="term" value="P:protein ubiquitination"/>
    <property type="evidence" value="ECO:0007669"/>
    <property type="project" value="InterPro"/>
</dbReference>
<dbReference type="Pfam" id="PF00651">
    <property type="entry name" value="BTB"/>
    <property type="match status" value="1"/>
</dbReference>
<proteinExistence type="inferred from homology"/>
<comment type="similarity">
    <text evidence="2">Belongs to the Tdpoz family.</text>
</comment>
<dbReference type="AlphaFoldDB" id="A0A5A7RHQ8"/>
<organism evidence="5 6">
    <name type="scientific">Striga asiatica</name>
    <name type="common">Asiatic witchweed</name>
    <name type="synonym">Buchnera asiatica</name>
    <dbReference type="NCBI Taxonomy" id="4170"/>
    <lineage>
        <taxon>Eukaryota</taxon>
        <taxon>Viridiplantae</taxon>
        <taxon>Streptophyta</taxon>
        <taxon>Embryophyta</taxon>
        <taxon>Tracheophyta</taxon>
        <taxon>Spermatophyta</taxon>
        <taxon>Magnoliopsida</taxon>
        <taxon>eudicotyledons</taxon>
        <taxon>Gunneridae</taxon>
        <taxon>Pentapetalae</taxon>
        <taxon>asterids</taxon>
        <taxon>lamiids</taxon>
        <taxon>Lamiales</taxon>
        <taxon>Orobanchaceae</taxon>
        <taxon>Buchnereae</taxon>
        <taxon>Striga</taxon>
    </lineage>
</organism>
<evidence type="ECO:0000256" key="1">
    <source>
        <dbReference type="ARBA" id="ARBA00004906"/>
    </source>
</evidence>
<gene>
    <name evidence="5" type="ORF">STAS_34460</name>
</gene>
<dbReference type="InterPro" id="IPR056423">
    <property type="entry name" value="BACK_BPM_SPOP"/>
</dbReference>
<dbReference type="InterPro" id="IPR011333">
    <property type="entry name" value="SKP1/BTB/POZ_sf"/>
</dbReference>
<dbReference type="InterPro" id="IPR002083">
    <property type="entry name" value="MATH/TRAF_dom"/>
</dbReference>
<keyword evidence="6" id="KW-1185">Reference proteome</keyword>
<feature type="domain" description="MATH" evidence="4">
    <location>
        <begin position="4"/>
        <end position="135"/>
    </location>
</feature>
<comment type="pathway">
    <text evidence="1">Protein modification; protein ubiquitination.</text>
</comment>
<dbReference type="EMBL" id="BKCP01012737">
    <property type="protein sequence ID" value="GER56722.1"/>
    <property type="molecule type" value="Genomic_DNA"/>
</dbReference>
<dbReference type="SUPFAM" id="SSF49599">
    <property type="entry name" value="TRAF domain-like"/>
    <property type="match status" value="1"/>
</dbReference>
<dbReference type="OrthoDB" id="6359816at2759"/>
<dbReference type="PROSITE" id="PS50097">
    <property type="entry name" value="BTB"/>
    <property type="match status" value="1"/>
</dbReference>